<dbReference type="InterPro" id="IPR000531">
    <property type="entry name" value="Beta-barrel_TonB"/>
</dbReference>
<name>A0ABS2IA65_9GAMM</name>
<evidence type="ECO:0000256" key="13">
    <source>
        <dbReference type="ARBA" id="ARBA00023237"/>
    </source>
</evidence>
<evidence type="ECO:0000256" key="3">
    <source>
        <dbReference type="ARBA" id="ARBA00022448"/>
    </source>
</evidence>
<keyword evidence="7 16" id="KW-0732">Signal</keyword>
<keyword evidence="9" id="KW-0406">Ion transport</keyword>
<comment type="subcellular location">
    <subcellularLocation>
        <location evidence="1 14">Cell outer membrane</location>
        <topology evidence="1 14">Multi-pass membrane protein</topology>
    </subcellularLocation>
</comment>
<evidence type="ECO:0000256" key="8">
    <source>
        <dbReference type="ARBA" id="ARBA00023004"/>
    </source>
</evidence>
<evidence type="ECO:0000256" key="14">
    <source>
        <dbReference type="PROSITE-ProRule" id="PRU01360"/>
    </source>
</evidence>
<dbReference type="Proteomes" id="UP000717995">
    <property type="component" value="Unassembled WGS sequence"/>
</dbReference>
<evidence type="ECO:0000256" key="4">
    <source>
        <dbReference type="ARBA" id="ARBA00022452"/>
    </source>
</evidence>
<feature type="signal peptide" evidence="16">
    <location>
        <begin position="1"/>
        <end position="34"/>
    </location>
</feature>
<dbReference type="InterPro" id="IPR011662">
    <property type="entry name" value="Secretin/TonB_short_N"/>
</dbReference>
<dbReference type="PANTHER" id="PTHR32552:SF68">
    <property type="entry name" value="FERRICHROME OUTER MEMBRANE TRANSPORTER_PHAGE RECEPTOR"/>
    <property type="match status" value="1"/>
</dbReference>
<keyword evidence="11 14" id="KW-0472">Membrane</keyword>
<comment type="caution">
    <text evidence="18">The sequence shown here is derived from an EMBL/GenBank/DDBJ whole genome shotgun (WGS) entry which is preliminary data.</text>
</comment>
<evidence type="ECO:0000313" key="19">
    <source>
        <dbReference type="Proteomes" id="UP000717995"/>
    </source>
</evidence>
<evidence type="ECO:0000256" key="15">
    <source>
        <dbReference type="RuleBase" id="RU003357"/>
    </source>
</evidence>
<dbReference type="Gene3D" id="2.170.130.10">
    <property type="entry name" value="TonB-dependent receptor, plug domain"/>
    <property type="match status" value="1"/>
</dbReference>
<evidence type="ECO:0000256" key="10">
    <source>
        <dbReference type="ARBA" id="ARBA00023077"/>
    </source>
</evidence>
<dbReference type="InterPro" id="IPR037066">
    <property type="entry name" value="Plug_dom_sf"/>
</dbReference>
<keyword evidence="6 14" id="KW-0812">Transmembrane</keyword>
<dbReference type="Gene3D" id="3.55.50.30">
    <property type="match status" value="1"/>
</dbReference>
<gene>
    <name evidence="18" type="ORF">JQX08_04870</name>
</gene>
<evidence type="ECO:0000256" key="5">
    <source>
        <dbReference type="ARBA" id="ARBA00022496"/>
    </source>
</evidence>
<dbReference type="Pfam" id="PF00593">
    <property type="entry name" value="TonB_dep_Rec_b-barrel"/>
    <property type="match status" value="1"/>
</dbReference>
<dbReference type="NCBIfam" id="TIGR01783">
    <property type="entry name" value="TonB-siderophor"/>
    <property type="match status" value="1"/>
</dbReference>
<reference evidence="18 19" key="1">
    <citation type="submission" date="2021-02" db="EMBL/GenBank/DDBJ databases">
        <authorList>
            <person name="Lee D.-H."/>
        </authorList>
    </citation>
    <scope>NUCLEOTIDE SEQUENCE [LARGE SCALE GENOMIC DNA]</scope>
    <source>
        <strain evidence="18 19">UL073</strain>
    </source>
</reference>
<sequence length="818" mass="89798">MYAPSMPRRLSPLALALQLGLATALASHCLPLLAQSEARQFDIPAGPLGDALNRYATQAGVAISFDAGQVRGLRSPGLHGSFGVDAGFARLLQGSGLMARPSADGYMLEALPSDAALTLEATNINGSASRYGDAPDVGYVPSTSRSATKTGTPLVEIPQSISVITRAQMDAQNAQTVSQALRYVPGVRVETYGTDPKGYDWLNIRGFNAQATSDYRDGLKQLSNSYSFFRTEPYALERIDVVRGPSSSLFGMGDAGGIINRVSKVPTAEGVHQVELQAGNNDHWQGQFDLGDRLDADGEYLYRVIGVARDANTQFDYSDGHEVRDDRLYLAPSFTWAPDEDTSLTLLADFLHDRSGGTISVYTPSYGHASDTLLGDHSFNHSDQEQYSLGYQFRHRFNDMAEFRQNLRYGQVDFILNNLQPQGTVTQLGLAGFLPSSMANYMVRQPKRFDEHFQAFTVDNQLQLDFDTYGIGHTLLTGVDYARSDADVKRTFIPLQTAFLGQLAPLLLNPLNPQYGINVNRPTVRQVDYDQTIEQTGVYAQDQLKFDEHWLLTAGGRYDEVRVETDNYLVPSGSGTVKKHAFTGRAGLTYLTDFGLAPYVSYAESFTPNAGVVANNVTEIALDPSEAKQWEAGVKYQPTDRVLLTAAWFDITKNNVPSYRPVTFELTSEGEVRSKGLELEARVKLADAWDLLASYTYNDVEITKSANANKGNRPMQTPKNMASSWLNYSFLDGSLRGLSIGGGARYVGSTFGDDANNFAVDSYTLFDAAVSYRLDNHITLSLNAQNLLDEEYVASCDSINSCYPGDSRTVLGSVKYDW</sequence>
<evidence type="ECO:0000256" key="7">
    <source>
        <dbReference type="ARBA" id="ARBA00022729"/>
    </source>
</evidence>
<keyword evidence="4 14" id="KW-1134">Transmembrane beta strand</keyword>
<dbReference type="PANTHER" id="PTHR32552">
    <property type="entry name" value="FERRICHROME IRON RECEPTOR-RELATED"/>
    <property type="match status" value="1"/>
</dbReference>
<keyword evidence="8" id="KW-0408">Iron</keyword>
<evidence type="ECO:0000313" key="18">
    <source>
        <dbReference type="EMBL" id="MBM7060031.1"/>
    </source>
</evidence>
<feature type="domain" description="Secretin/TonB short N-terminal" evidence="17">
    <location>
        <begin position="61"/>
        <end position="111"/>
    </location>
</feature>
<protein>
    <submittedName>
        <fullName evidence="18">TonB-dependent siderophore receptor</fullName>
    </submittedName>
</protein>
<evidence type="ECO:0000259" key="17">
    <source>
        <dbReference type="SMART" id="SM00965"/>
    </source>
</evidence>
<evidence type="ECO:0000256" key="9">
    <source>
        <dbReference type="ARBA" id="ARBA00023065"/>
    </source>
</evidence>
<dbReference type="CDD" id="cd01347">
    <property type="entry name" value="ligand_gated_channel"/>
    <property type="match status" value="1"/>
</dbReference>
<keyword evidence="10 15" id="KW-0798">TonB box</keyword>
<dbReference type="EMBL" id="JAFEUP010000001">
    <property type="protein sequence ID" value="MBM7060031.1"/>
    <property type="molecule type" value="Genomic_DNA"/>
</dbReference>
<organism evidence="18 19">
    <name type="scientific">Zestomonas insulae</name>
    <dbReference type="NCBI Taxonomy" id="2809017"/>
    <lineage>
        <taxon>Bacteria</taxon>
        <taxon>Pseudomonadati</taxon>
        <taxon>Pseudomonadota</taxon>
        <taxon>Gammaproteobacteria</taxon>
        <taxon>Pseudomonadales</taxon>
        <taxon>Pseudomonadaceae</taxon>
        <taxon>Zestomonas</taxon>
    </lineage>
</organism>
<dbReference type="SUPFAM" id="SSF56935">
    <property type="entry name" value="Porins"/>
    <property type="match status" value="1"/>
</dbReference>
<evidence type="ECO:0000256" key="16">
    <source>
        <dbReference type="SAM" id="SignalP"/>
    </source>
</evidence>
<dbReference type="InterPro" id="IPR039426">
    <property type="entry name" value="TonB-dep_rcpt-like"/>
</dbReference>
<dbReference type="SMART" id="SM00965">
    <property type="entry name" value="STN"/>
    <property type="match status" value="1"/>
</dbReference>
<feature type="chain" id="PRO_5046975603" evidence="16">
    <location>
        <begin position="35"/>
        <end position="818"/>
    </location>
</feature>
<dbReference type="Gene3D" id="2.40.170.20">
    <property type="entry name" value="TonB-dependent receptor, beta-barrel domain"/>
    <property type="match status" value="1"/>
</dbReference>
<dbReference type="Pfam" id="PF07715">
    <property type="entry name" value="Plug"/>
    <property type="match status" value="1"/>
</dbReference>
<keyword evidence="13 14" id="KW-0998">Cell outer membrane</keyword>
<dbReference type="InterPro" id="IPR036942">
    <property type="entry name" value="Beta-barrel_TonB_sf"/>
</dbReference>
<keyword evidence="12 18" id="KW-0675">Receptor</keyword>
<dbReference type="InterPro" id="IPR010105">
    <property type="entry name" value="TonB_sidphr_rcpt"/>
</dbReference>
<evidence type="ECO:0000256" key="2">
    <source>
        <dbReference type="ARBA" id="ARBA00009810"/>
    </source>
</evidence>
<accession>A0ABS2IA65</accession>
<evidence type="ECO:0000256" key="6">
    <source>
        <dbReference type="ARBA" id="ARBA00022692"/>
    </source>
</evidence>
<dbReference type="PROSITE" id="PS52016">
    <property type="entry name" value="TONB_DEPENDENT_REC_3"/>
    <property type="match status" value="1"/>
</dbReference>
<keyword evidence="5" id="KW-0410">Iron transport</keyword>
<dbReference type="RefSeq" id="WP_204915117.1">
    <property type="nucleotide sequence ID" value="NZ_JAFEUP010000001.1"/>
</dbReference>
<proteinExistence type="inferred from homology"/>
<evidence type="ECO:0000256" key="1">
    <source>
        <dbReference type="ARBA" id="ARBA00004571"/>
    </source>
</evidence>
<keyword evidence="3 14" id="KW-0813">Transport</keyword>
<dbReference type="InterPro" id="IPR012910">
    <property type="entry name" value="Plug_dom"/>
</dbReference>
<keyword evidence="19" id="KW-1185">Reference proteome</keyword>
<comment type="similarity">
    <text evidence="2 14 15">Belongs to the TonB-dependent receptor family.</text>
</comment>
<evidence type="ECO:0000256" key="12">
    <source>
        <dbReference type="ARBA" id="ARBA00023170"/>
    </source>
</evidence>
<evidence type="ECO:0000256" key="11">
    <source>
        <dbReference type="ARBA" id="ARBA00023136"/>
    </source>
</evidence>